<proteinExistence type="predicted"/>
<keyword evidence="1" id="KW-1133">Transmembrane helix</keyword>
<keyword evidence="1" id="KW-0812">Transmembrane</keyword>
<keyword evidence="1" id="KW-0472">Membrane</keyword>
<accession>A0ABD3D0G5</accession>
<organism evidence="2 3">
    <name type="scientific">Castilleja foliolosa</name>
    <dbReference type="NCBI Taxonomy" id="1961234"/>
    <lineage>
        <taxon>Eukaryota</taxon>
        <taxon>Viridiplantae</taxon>
        <taxon>Streptophyta</taxon>
        <taxon>Embryophyta</taxon>
        <taxon>Tracheophyta</taxon>
        <taxon>Spermatophyta</taxon>
        <taxon>Magnoliopsida</taxon>
        <taxon>eudicotyledons</taxon>
        <taxon>Gunneridae</taxon>
        <taxon>Pentapetalae</taxon>
        <taxon>asterids</taxon>
        <taxon>lamiids</taxon>
        <taxon>Lamiales</taxon>
        <taxon>Orobanchaceae</taxon>
        <taxon>Pedicularideae</taxon>
        <taxon>Castillejinae</taxon>
        <taxon>Castilleja</taxon>
    </lineage>
</organism>
<evidence type="ECO:0000256" key="1">
    <source>
        <dbReference type="SAM" id="Phobius"/>
    </source>
</evidence>
<feature type="transmembrane region" description="Helical" evidence="1">
    <location>
        <begin position="12"/>
        <end position="37"/>
    </location>
</feature>
<dbReference type="EMBL" id="JAVIJP010000027">
    <property type="protein sequence ID" value="KAL3635758.1"/>
    <property type="molecule type" value="Genomic_DNA"/>
</dbReference>
<keyword evidence="3" id="KW-1185">Reference proteome</keyword>
<name>A0ABD3D0G5_9LAMI</name>
<dbReference type="InterPro" id="IPR055301">
    <property type="entry name" value="Lea14-like_2"/>
</dbReference>
<sequence length="194" mass="20966">MGKSHSPTGRTNLASCVVATIFLLFILISAFAVYFTLFKPKGPKISVHAVQVPYFAAANSTVSFNFTQYVTVRNPNHAVFNHYDSSLQLLHGGSQVGLLFIPAGKIGPGRTNYIAATFIVRAFPLLPDSGQVTVGGDGFDGFRAAGNSIELESRIEMAGRVRVMHFFTHHEEAKMECRVAIGVSDGSVLGVHCY</sequence>
<evidence type="ECO:0000313" key="3">
    <source>
        <dbReference type="Proteomes" id="UP001632038"/>
    </source>
</evidence>
<dbReference type="Proteomes" id="UP001632038">
    <property type="component" value="Unassembled WGS sequence"/>
</dbReference>
<protein>
    <recommendedName>
        <fullName evidence="4">Late embryogenesis abundant protein LEA-2 subgroup domain-containing protein</fullName>
    </recommendedName>
</protein>
<evidence type="ECO:0008006" key="4">
    <source>
        <dbReference type="Google" id="ProtNLM"/>
    </source>
</evidence>
<dbReference type="AlphaFoldDB" id="A0ABD3D0G5"/>
<reference evidence="3" key="1">
    <citation type="journal article" date="2024" name="IScience">
        <title>Strigolactones Initiate the Formation of Haustorium-like Structures in Castilleja.</title>
        <authorList>
            <person name="Buerger M."/>
            <person name="Peterson D."/>
            <person name="Chory J."/>
        </authorList>
    </citation>
    <scope>NUCLEOTIDE SEQUENCE [LARGE SCALE GENOMIC DNA]</scope>
</reference>
<evidence type="ECO:0000313" key="2">
    <source>
        <dbReference type="EMBL" id="KAL3635758.1"/>
    </source>
</evidence>
<dbReference type="PANTHER" id="PTHR31852">
    <property type="entry name" value="LATE EMBRYOGENESIS ABUNDANT (LEA) HYDROXYPROLINE-RICH GLYCOPROTEIN FAMILY"/>
    <property type="match status" value="1"/>
</dbReference>
<comment type="caution">
    <text evidence="2">The sequence shown here is derived from an EMBL/GenBank/DDBJ whole genome shotgun (WGS) entry which is preliminary data.</text>
</comment>
<gene>
    <name evidence="2" type="ORF">CASFOL_020305</name>
</gene>